<proteinExistence type="predicted"/>
<feature type="region of interest" description="Disordered" evidence="1">
    <location>
        <begin position="1"/>
        <end position="36"/>
    </location>
</feature>
<organism evidence="2 3">
    <name type="scientific">Prorocentrum cordatum</name>
    <dbReference type="NCBI Taxonomy" id="2364126"/>
    <lineage>
        <taxon>Eukaryota</taxon>
        <taxon>Sar</taxon>
        <taxon>Alveolata</taxon>
        <taxon>Dinophyceae</taxon>
        <taxon>Prorocentrales</taxon>
        <taxon>Prorocentraceae</taxon>
        <taxon>Prorocentrum</taxon>
    </lineage>
</organism>
<reference evidence="2" key="1">
    <citation type="submission" date="2023-10" db="EMBL/GenBank/DDBJ databases">
        <authorList>
            <person name="Chen Y."/>
            <person name="Shah S."/>
            <person name="Dougan E. K."/>
            <person name="Thang M."/>
            <person name="Chan C."/>
        </authorList>
    </citation>
    <scope>NUCLEOTIDE SEQUENCE [LARGE SCALE GENOMIC DNA]</scope>
</reference>
<feature type="non-terminal residue" evidence="2">
    <location>
        <position position="1"/>
    </location>
</feature>
<sequence length="473" mass="51366">AARGLLRRGLRRFGAQPLHQPLARGGPPPPPPPRVLAGAAVAAAAAPVLQAPPPPPPEEPLASEADQLLKALEVEGMHAGLLRRWEQVEALHGDGRFTCEQVARLFSRCGAIFSSYTPVRRAAGTALPLNLRLVQLFSNYVCERIPELTPEQITIFVVSLTSSAQAMDEFWLFMLAKRIQDTASQFSTSQVVTIARRYADRELEDGEFFGALSQRVRDSLEEFTLPERADFLLSCAKLKFLDEDLCAAALPSFSDPSQVAGLDGKCLGAALTAAAQLDRSAFLPRASCRTLAARPLELRRAVNSADLMMGAALAVVQLRHPAGIVELLPHLLSCLSAAFAKRRVTLLGLCMAFGLPSTGAWPLPLLQGTAHTHEALRRQAVLRASPRDLWEPTPSSFHLEVVAVLRIRRRTDAINRNLWRSARISWICAGAPLGGAYGAAPWRARSAPGAGGGPAQTQEIRAERNRFFFRIPS</sequence>
<comment type="caution">
    <text evidence="2">The sequence shown here is derived from an EMBL/GenBank/DDBJ whole genome shotgun (WGS) entry which is preliminary data.</text>
</comment>
<evidence type="ECO:0000256" key="1">
    <source>
        <dbReference type="SAM" id="MobiDB-lite"/>
    </source>
</evidence>
<gene>
    <name evidence="2" type="ORF">PCOR1329_LOCUS80800</name>
</gene>
<name>A0ABN9XXN2_9DINO</name>
<evidence type="ECO:0008006" key="4">
    <source>
        <dbReference type="Google" id="ProtNLM"/>
    </source>
</evidence>
<dbReference type="Proteomes" id="UP001189429">
    <property type="component" value="Unassembled WGS sequence"/>
</dbReference>
<evidence type="ECO:0000313" key="3">
    <source>
        <dbReference type="Proteomes" id="UP001189429"/>
    </source>
</evidence>
<accession>A0ABN9XXN2</accession>
<keyword evidence="3" id="KW-1185">Reference proteome</keyword>
<feature type="compositionally biased region" description="Low complexity" evidence="1">
    <location>
        <begin position="12"/>
        <end position="25"/>
    </location>
</feature>
<evidence type="ECO:0000313" key="2">
    <source>
        <dbReference type="EMBL" id="CAK0904896.1"/>
    </source>
</evidence>
<feature type="compositionally biased region" description="Basic residues" evidence="1">
    <location>
        <begin position="1"/>
        <end position="11"/>
    </location>
</feature>
<protein>
    <recommendedName>
        <fullName evidence="4">HEAT repeat-containing protein 1</fullName>
    </recommendedName>
</protein>
<dbReference type="EMBL" id="CAUYUJ010021485">
    <property type="protein sequence ID" value="CAK0904896.1"/>
    <property type="molecule type" value="Genomic_DNA"/>
</dbReference>